<keyword evidence="6" id="KW-0406">Ion transport</keyword>
<gene>
    <name evidence="8" type="ORF">QYM36_009482</name>
</gene>
<dbReference type="PANTHER" id="PTHR10736:SF65">
    <property type="entry name" value="BESTROPHIN 1, ISOFORM C-RELATED"/>
    <property type="match status" value="1"/>
</dbReference>
<feature type="region of interest" description="Disordered" evidence="7">
    <location>
        <begin position="305"/>
        <end position="341"/>
    </location>
</feature>
<dbReference type="GO" id="GO:0005886">
    <property type="term" value="C:plasma membrane"/>
    <property type="evidence" value="ECO:0007669"/>
    <property type="project" value="UniProtKB-SubCell"/>
</dbReference>
<evidence type="ECO:0000313" key="8">
    <source>
        <dbReference type="EMBL" id="KAK2713621.1"/>
    </source>
</evidence>
<keyword evidence="4" id="KW-0472">Membrane</keyword>
<keyword evidence="9" id="KW-1185">Reference proteome</keyword>
<keyword evidence="6" id="KW-0813">Transport</keyword>
<proteinExistence type="inferred from homology"/>
<evidence type="ECO:0000256" key="6">
    <source>
        <dbReference type="RuleBase" id="RU363126"/>
    </source>
</evidence>
<feature type="compositionally biased region" description="Basic and acidic residues" evidence="7">
    <location>
        <begin position="417"/>
        <end position="440"/>
    </location>
</feature>
<feature type="region of interest" description="Disordered" evidence="7">
    <location>
        <begin position="248"/>
        <end position="291"/>
    </location>
</feature>
<comment type="function">
    <text evidence="6">Forms chloride channels.</text>
</comment>
<evidence type="ECO:0000256" key="7">
    <source>
        <dbReference type="SAM" id="MobiDB-lite"/>
    </source>
</evidence>
<accession>A0AA88L5K1</accession>
<reference evidence="8" key="1">
    <citation type="submission" date="2023-07" db="EMBL/GenBank/DDBJ databases">
        <title>Chromosome-level genome assembly of Artemia franciscana.</title>
        <authorList>
            <person name="Jo E."/>
        </authorList>
    </citation>
    <scope>NUCLEOTIDE SEQUENCE</scope>
    <source>
        <tissue evidence="8">Whole body</tissue>
    </source>
</reference>
<organism evidence="8 9">
    <name type="scientific">Artemia franciscana</name>
    <name type="common">Brine shrimp</name>
    <name type="synonym">Artemia sanfranciscana</name>
    <dbReference type="NCBI Taxonomy" id="6661"/>
    <lineage>
        <taxon>Eukaryota</taxon>
        <taxon>Metazoa</taxon>
        <taxon>Ecdysozoa</taxon>
        <taxon>Arthropoda</taxon>
        <taxon>Crustacea</taxon>
        <taxon>Branchiopoda</taxon>
        <taxon>Anostraca</taxon>
        <taxon>Artemiidae</taxon>
        <taxon>Artemia</taxon>
    </lineage>
</organism>
<dbReference type="GO" id="GO:0034707">
    <property type="term" value="C:chloride channel complex"/>
    <property type="evidence" value="ECO:0007669"/>
    <property type="project" value="UniProtKB-KW"/>
</dbReference>
<dbReference type="GO" id="GO:0005254">
    <property type="term" value="F:chloride channel activity"/>
    <property type="evidence" value="ECO:0007669"/>
    <property type="project" value="UniProtKB-KW"/>
</dbReference>
<feature type="compositionally biased region" description="Acidic residues" evidence="7">
    <location>
        <begin position="537"/>
        <end position="558"/>
    </location>
</feature>
<feature type="compositionally biased region" description="Polar residues" evidence="7">
    <location>
        <begin position="330"/>
        <end position="341"/>
    </location>
</feature>
<dbReference type="InterPro" id="IPR021134">
    <property type="entry name" value="Bestrophin-like"/>
</dbReference>
<keyword evidence="2" id="KW-0812">Transmembrane</keyword>
<keyword evidence="3" id="KW-1133">Transmembrane helix</keyword>
<evidence type="ECO:0000256" key="5">
    <source>
        <dbReference type="ARBA" id="ARBA00034769"/>
    </source>
</evidence>
<evidence type="ECO:0000256" key="4">
    <source>
        <dbReference type="ARBA" id="ARBA00023136"/>
    </source>
</evidence>
<evidence type="ECO:0000256" key="1">
    <source>
        <dbReference type="ARBA" id="ARBA00004370"/>
    </source>
</evidence>
<feature type="region of interest" description="Disordered" evidence="7">
    <location>
        <begin position="413"/>
        <end position="443"/>
    </location>
</feature>
<keyword evidence="6" id="KW-0407">Ion channel</keyword>
<dbReference type="InterPro" id="IPR000615">
    <property type="entry name" value="Bestrophin"/>
</dbReference>
<protein>
    <recommendedName>
        <fullName evidence="6">Bestrophin homolog</fullName>
    </recommendedName>
</protein>
<dbReference type="PANTHER" id="PTHR10736">
    <property type="entry name" value="BESTROPHIN"/>
    <property type="match status" value="1"/>
</dbReference>
<comment type="caution">
    <text evidence="8">The sequence shown here is derived from an EMBL/GenBank/DDBJ whole genome shotgun (WGS) entry which is preliminary data.</text>
</comment>
<keyword evidence="6" id="KW-1003">Cell membrane</keyword>
<evidence type="ECO:0000256" key="3">
    <source>
        <dbReference type="ARBA" id="ARBA00022989"/>
    </source>
</evidence>
<name>A0AA88L5K1_ARTSF</name>
<dbReference type="Pfam" id="PF01062">
    <property type="entry name" value="Bestrophin"/>
    <property type="match status" value="1"/>
</dbReference>
<evidence type="ECO:0000256" key="2">
    <source>
        <dbReference type="ARBA" id="ARBA00022692"/>
    </source>
</evidence>
<keyword evidence="6" id="KW-0869">Chloride channel</keyword>
<comment type="similarity">
    <text evidence="5 6">Belongs to the anion channel-forming bestrophin (TC 1.A.46) family. Calcium-sensitive chloride channel subfamily.</text>
</comment>
<comment type="subcellular location">
    <subcellularLocation>
        <location evidence="6">Cell membrane</location>
        <topology evidence="6">Multi-pass membrane protein</topology>
    </subcellularLocation>
    <subcellularLocation>
        <location evidence="1">Membrane</location>
    </subcellularLocation>
</comment>
<dbReference type="EMBL" id="JAVRJZ010000014">
    <property type="protein sequence ID" value="KAK2713621.1"/>
    <property type="molecule type" value="Genomic_DNA"/>
</dbReference>
<feature type="compositionally biased region" description="Polar residues" evidence="7">
    <location>
        <begin position="263"/>
        <end position="288"/>
    </location>
</feature>
<feature type="compositionally biased region" description="Polar residues" evidence="7">
    <location>
        <begin position="565"/>
        <end position="579"/>
    </location>
</feature>
<dbReference type="Proteomes" id="UP001187531">
    <property type="component" value="Unassembled WGS sequence"/>
</dbReference>
<dbReference type="AlphaFoldDB" id="A0AA88L5K1"/>
<sequence>MNENELEIFEDMASKSKHNKFWMPIAWAGSIISRARKEGRIRDDFAVKTLLDELCKFRSGCATIIGYDWVPIPLVYTQAVTIAVYTYCVSTLCGSQFSFRTYKSDIERLFASEFRSGDASTENSGAFKDHGDTNVIYFPLFDFLQFFFYMGWMKVAESLSNPFGEDDDDFETNFLVDRNLTVTYLVVDDLHQRHPILLKDQYWDSIVPELPYTFASDKYRKDDYLGSAANLSCKSDDLDFVPMEPVVEEGEEADEENGLKPNGEQNGTKPNSRRPSLSGSMTRVSSRPTLRHRVSMISAIARAFGSKGDNVGGSRASLTSNRRNTKRVSRQNSRTTDGTFTRNNTMADEMFRMSGISLNKLDSQGENNIPGKGNASDPIKIQTSDNTASFHIGSDTSAKKMIYSGEDLDIVDADGSPSKRREGRLDSLLEEGSNERKDTIDVQPNEDTTPLIALNTPTSTVTPAMLKLKIENESIKPLKDTPSPTIIDAPLTPQSRRLMSPLSLLIDTVQGSPSTSPPVSPRPSKLGMKPAYKPTRDDDDAIREVELETIVEDESTEELEGKSVANDSESSTPFLITKSESIKSFHSKDEPV</sequence>
<keyword evidence="6" id="KW-0868">Chloride</keyword>
<evidence type="ECO:0000313" key="9">
    <source>
        <dbReference type="Proteomes" id="UP001187531"/>
    </source>
</evidence>
<feature type="compositionally biased region" description="Basic and acidic residues" evidence="7">
    <location>
        <begin position="580"/>
        <end position="592"/>
    </location>
</feature>
<feature type="region of interest" description="Disordered" evidence="7">
    <location>
        <begin position="509"/>
        <end position="592"/>
    </location>
</feature>